<dbReference type="SUPFAM" id="SSF52833">
    <property type="entry name" value="Thioredoxin-like"/>
    <property type="match status" value="1"/>
</dbReference>
<dbReference type="EMBL" id="FNCI01000021">
    <property type="protein sequence ID" value="SDG57599.1"/>
    <property type="molecule type" value="Genomic_DNA"/>
</dbReference>
<dbReference type="GO" id="GO:0005737">
    <property type="term" value="C:cytoplasm"/>
    <property type="evidence" value="ECO:0007669"/>
    <property type="project" value="TreeGrafter"/>
</dbReference>
<dbReference type="Proteomes" id="UP000198641">
    <property type="component" value="Unassembled WGS sequence"/>
</dbReference>
<dbReference type="PANTHER" id="PTHR45663:SF11">
    <property type="entry name" value="GEO12009P1"/>
    <property type="match status" value="1"/>
</dbReference>
<dbReference type="Pfam" id="PF00085">
    <property type="entry name" value="Thioredoxin"/>
    <property type="match status" value="1"/>
</dbReference>
<dbReference type="AlphaFoldDB" id="A0A1G7VE16"/>
<evidence type="ECO:0000256" key="1">
    <source>
        <dbReference type="ARBA" id="ARBA00022448"/>
    </source>
</evidence>
<evidence type="ECO:0000256" key="3">
    <source>
        <dbReference type="ARBA" id="ARBA00023157"/>
    </source>
</evidence>
<keyword evidence="3" id="KW-1015">Disulfide bond</keyword>
<evidence type="ECO:0000259" key="6">
    <source>
        <dbReference type="PROSITE" id="PS51352"/>
    </source>
</evidence>
<dbReference type="InterPro" id="IPR011990">
    <property type="entry name" value="TPR-like_helical_dom_sf"/>
</dbReference>
<dbReference type="GO" id="GO:0006950">
    <property type="term" value="P:response to stress"/>
    <property type="evidence" value="ECO:0007669"/>
    <property type="project" value="UniProtKB-ARBA"/>
</dbReference>
<dbReference type="RefSeq" id="WP_092528857.1">
    <property type="nucleotide sequence ID" value="NZ_FNCI01000021.1"/>
</dbReference>
<accession>A0A1G7VE16</accession>
<dbReference type="PROSITE" id="PS00194">
    <property type="entry name" value="THIOREDOXIN_1"/>
    <property type="match status" value="1"/>
</dbReference>
<keyword evidence="1" id="KW-0813">Transport</keyword>
<dbReference type="OrthoDB" id="9790390at2"/>
<dbReference type="PROSITE" id="PS51352">
    <property type="entry name" value="THIOREDOXIN_2"/>
    <property type="match status" value="1"/>
</dbReference>
<evidence type="ECO:0000313" key="8">
    <source>
        <dbReference type="Proteomes" id="UP000198641"/>
    </source>
</evidence>
<dbReference type="Pfam" id="PF14559">
    <property type="entry name" value="TPR_19"/>
    <property type="match status" value="1"/>
</dbReference>
<dbReference type="InterPro" id="IPR017937">
    <property type="entry name" value="Thioredoxin_CS"/>
</dbReference>
<evidence type="ECO:0000256" key="4">
    <source>
        <dbReference type="ARBA" id="ARBA00023284"/>
    </source>
</evidence>
<keyword evidence="2" id="KW-0249">Electron transport</keyword>
<dbReference type="PANTHER" id="PTHR45663">
    <property type="entry name" value="GEO12009P1"/>
    <property type="match status" value="1"/>
</dbReference>
<dbReference type="InterPro" id="IPR036249">
    <property type="entry name" value="Thioredoxin-like_sf"/>
</dbReference>
<organism evidence="7 8">
    <name type="scientific">Onishia taeanensis</name>
    <dbReference type="NCBI Taxonomy" id="284577"/>
    <lineage>
        <taxon>Bacteria</taxon>
        <taxon>Pseudomonadati</taxon>
        <taxon>Pseudomonadota</taxon>
        <taxon>Gammaproteobacteria</taxon>
        <taxon>Oceanospirillales</taxon>
        <taxon>Halomonadaceae</taxon>
        <taxon>Onishia</taxon>
    </lineage>
</organism>
<protein>
    <submittedName>
        <fullName evidence="7">Thioredoxin</fullName>
    </submittedName>
</protein>
<dbReference type="SUPFAM" id="SSF48452">
    <property type="entry name" value="TPR-like"/>
    <property type="match status" value="1"/>
</dbReference>
<name>A0A1G7VE16_9GAMM</name>
<evidence type="ECO:0000256" key="5">
    <source>
        <dbReference type="SAM" id="MobiDB-lite"/>
    </source>
</evidence>
<dbReference type="GO" id="GO:0015035">
    <property type="term" value="F:protein-disulfide reductase activity"/>
    <property type="evidence" value="ECO:0007669"/>
    <property type="project" value="TreeGrafter"/>
</dbReference>
<feature type="region of interest" description="Disordered" evidence="5">
    <location>
        <begin position="1"/>
        <end position="21"/>
    </location>
</feature>
<reference evidence="7 8" key="1">
    <citation type="submission" date="2016-10" db="EMBL/GenBank/DDBJ databases">
        <authorList>
            <person name="de Groot N.N."/>
        </authorList>
    </citation>
    <scope>NUCLEOTIDE SEQUENCE [LARGE SCALE GENOMIC DNA]</scope>
    <source>
        <strain evidence="7 8">BH539</strain>
    </source>
</reference>
<keyword evidence="8" id="KW-1185">Reference proteome</keyword>
<proteinExistence type="predicted"/>
<evidence type="ECO:0000256" key="2">
    <source>
        <dbReference type="ARBA" id="ARBA00022982"/>
    </source>
</evidence>
<dbReference type="STRING" id="284577.SAMN05216571_12117"/>
<dbReference type="Gene3D" id="3.40.30.10">
    <property type="entry name" value="Glutaredoxin"/>
    <property type="match status" value="1"/>
</dbReference>
<feature type="domain" description="Thioredoxin" evidence="6">
    <location>
        <begin position="1"/>
        <end position="136"/>
    </location>
</feature>
<dbReference type="CDD" id="cd02956">
    <property type="entry name" value="ybbN"/>
    <property type="match status" value="1"/>
</dbReference>
<keyword evidence="4" id="KW-0676">Redox-active center</keyword>
<dbReference type="Pfam" id="PF14561">
    <property type="entry name" value="TPR_20"/>
    <property type="match status" value="1"/>
</dbReference>
<dbReference type="InterPro" id="IPR013766">
    <property type="entry name" value="Thioredoxin_domain"/>
</dbReference>
<gene>
    <name evidence="7" type="ORF">SAMN05216571_12117</name>
</gene>
<dbReference type="Gene3D" id="1.25.40.10">
    <property type="entry name" value="Tetratricopeptide repeat domain"/>
    <property type="match status" value="2"/>
</dbReference>
<sequence length="308" mass="33636">MPIVDPRSGAPLNPESAAGEAGGADSSAYIVDLNMSNFQQVVLEGSMNTPVVLDCWASWCEPCKNLMPVLEKLAREYNGAFVLAKLNIEEHQQIAAQLGIRSVPDVKLIMQGQLYDEFQGALPESQIREWLGKHIAAPSAPEASPEEQAQAALAAGDPATARAIYQQLVQDNPQHHDYQIDLASAVLAEGQPDDARAILDNLPPEHRDAPRARGVRARLEFGEEAPDAATLAALGDRDDSEAQFLRALRQVADGDYELGLDALLTLMKRDRAYGDDAARKTLLRVFDALGSDHPLTVTYRRKLFAQLY</sequence>
<evidence type="ECO:0000313" key="7">
    <source>
        <dbReference type="EMBL" id="SDG57599.1"/>
    </source>
</evidence>